<keyword evidence="4" id="KW-1185">Reference proteome</keyword>
<dbReference type="EMBL" id="CP041046">
    <property type="protein sequence ID" value="QDE39809.1"/>
    <property type="molecule type" value="Genomic_DNA"/>
</dbReference>
<dbReference type="InterPro" id="IPR057253">
    <property type="entry name" value="CoiA-like_N"/>
</dbReference>
<dbReference type="RefSeq" id="WP_139982893.1">
    <property type="nucleotide sequence ID" value="NZ_CP041046.1"/>
</dbReference>
<dbReference type="Pfam" id="PF25164">
    <property type="entry name" value="CoiA_N"/>
    <property type="match status" value="1"/>
</dbReference>
<feature type="region of interest" description="Disordered" evidence="1">
    <location>
        <begin position="232"/>
        <end position="264"/>
    </location>
</feature>
<evidence type="ECO:0000313" key="3">
    <source>
        <dbReference type="EMBL" id="QDE39809.1"/>
    </source>
</evidence>
<name>A0A4Y5Z5H1_9GAMM</name>
<dbReference type="OrthoDB" id="9134102at2"/>
<gene>
    <name evidence="3" type="ORF">FIV34_11620</name>
</gene>
<dbReference type="KEGG" id="lpy:FIV34_11620"/>
<sequence>MDITLIPFAWHPERNMLVGIDAVPPGMQCGCVCPSCHAHLLARQGQQRTWHFAHAPRSDQQAIDNMCEFSWAVSVRLMARQVLGSLRTIQLPAPIFPLFADDLHRRAPAPTLTLTAPDRLPLHGVQVDTTLEHLPVDAVVDTDMGLWCLYFTHRQRPVPAGLEALAAHGICVIAVDLEGYAKILTKGSPPEGHREALAAFLSEDTDHKAWVAHPALDEARGHALEERARDPALAPIRTEQPPAPHWPRPAAVRRSPSRPRPSGAPWMPVLPSVFACQICEHRFTAFGKHPACPHCATRFAAVPVGD</sequence>
<reference evidence="3 4" key="1">
    <citation type="submission" date="2019-06" db="EMBL/GenBank/DDBJ databases">
        <title>A complete genome sequence for Luteibacter pinisoli MAH-14.</title>
        <authorList>
            <person name="Baltrus D.A."/>
        </authorList>
    </citation>
    <scope>NUCLEOTIDE SEQUENCE [LARGE SCALE GENOMIC DNA]</scope>
    <source>
        <strain evidence="3 4">MAH-14</strain>
    </source>
</reference>
<proteinExistence type="predicted"/>
<protein>
    <recommendedName>
        <fullName evidence="2">Competence protein CoiA-like N-terminal domain-containing protein</fullName>
    </recommendedName>
</protein>
<dbReference type="AlphaFoldDB" id="A0A4Y5Z5H1"/>
<evidence type="ECO:0000313" key="4">
    <source>
        <dbReference type="Proteomes" id="UP000316093"/>
    </source>
</evidence>
<evidence type="ECO:0000259" key="2">
    <source>
        <dbReference type="Pfam" id="PF25164"/>
    </source>
</evidence>
<organism evidence="3 4">
    <name type="scientific">Luteibacter pinisoli</name>
    <dbReference type="NCBI Taxonomy" id="2589080"/>
    <lineage>
        <taxon>Bacteria</taxon>
        <taxon>Pseudomonadati</taxon>
        <taxon>Pseudomonadota</taxon>
        <taxon>Gammaproteobacteria</taxon>
        <taxon>Lysobacterales</taxon>
        <taxon>Rhodanobacteraceae</taxon>
        <taxon>Luteibacter</taxon>
    </lineage>
</organism>
<feature type="domain" description="Competence protein CoiA-like N-terminal" evidence="2">
    <location>
        <begin position="31"/>
        <end position="59"/>
    </location>
</feature>
<dbReference type="Proteomes" id="UP000316093">
    <property type="component" value="Chromosome"/>
</dbReference>
<evidence type="ECO:0000256" key="1">
    <source>
        <dbReference type="SAM" id="MobiDB-lite"/>
    </source>
</evidence>
<feature type="compositionally biased region" description="Low complexity" evidence="1">
    <location>
        <begin position="248"/>
        <end position="264"/>
    </location>
</feature>
<accession>A0A4Y5Z5H1</accession>